<proteinExistence type="predicted"/>
<name>A0A7X5X4H1_STRMQ</name>
<protein>
    <submittedName>
        <fullName evidence="2">Uncharacterized protein</fullName>
    </submittedName>
</protein>
<dbReference type="EMBL" id="JAALLH010000001">
    <property type="protein sequence ID" value="NIY66408.1"/>
    <property type="molecule type" value="Genomic_DNA"/>
</dbReference>
<dbReference type="Proteomes" id="UP000536624">
    <property type="component" value="Unassembled WGS sequence"/>
</dbReference>
<evidence type="ECO:0000256" key="1">
    <source>
        <dbReference type="SAM" id="MobiDB-lite"/>
    </source>
</evidence>
<gene>
    <name evidence="2" type="ORF">SMALB_4431</name>
</gene>
<evidence type="ECO:0000313" key="3">
    <source>
        <dbReference type="Proteomes" id="UP000536624"/>
    </source>
</evidence>
<accession>A0A7X5X4H1</accession>
<evidence type="ECO:0000313" key="2">
    <source>
        <dbReference type="EMBL" id="NIY66408.1"/>
    </source>
</evidence>
<sequence>MPQLGEQRHRSAADLRGAREAGACRDMRWVVGVGQFARLLVEVHDAAPYDDRIPVLEPQKAGDGSRSGNLSGMQDALCPTPPARCCFLTPSVALTARLNGPQIGHRGTDPRIAGH</sequence>
<organism evidence="2 3">
    <name type="scientific">Streptomyces malaysiensis</name>
    <dbReference type="NCBI Taxonomy" id="92644"/>
    <lineage>
        <taxon>Bacteria</taxon>
        <taxon>Bacillati</taxon>
        <taxon>Actinomycetota</taxon>
        <taxon>Actinomycetes</taxon>
        <taxon>Kitasatosporales</taxon>
        <taxon>Streptomycetaceae</taxon>
        <taxon>Streptomyces</taxon>
        <taxon>Streptomyces violaceusniger group</taxon>
    </lineage>
</organism>
<reference evidence="2 3" key="1">
    <citation type="submission" date="2020-02" db="EMBL/GenBank/DDBJ databases">
        <title>Streptomyces malaysiensis DSM14702 (JHCC583434, PFL_A843) Genome sequencing and assembly.</title>
        <authorList>
            <person name="Samborskyy M."/>
        </authorList>
    </citation>
    <scope>NUCLEOTIDE SEQUENCE [LARGE SCALE GENOMIC DNA]</scope>
    <source>
        <strain evidence="2 3">DSM 14702</strain>
    </source>
</reference>
<comment type="caution">
    <text evidence="2">The sequence shown here is derived from an EMBL/GenBank/DDBJ whole genome shotgun (WGS) entry which is preliminary data.</text>
</comment>
<dbReference type="AlphaFoldDB" id="A0A7X5X4H1"/>
<feature type="region of interest" description="Disordered" evidence="1">
    <location>
        <begin position="54"/>
        <end position="73"/>
    </location>
</feature>